<accession>A0A3P5Y9I6</accession>
<proteinExistence type="predicted"/>
<dbReference type="AlphaFoldDB" id="A0A3P5Y9I6"/>
<reference evidence="2" key="1">
    <citation type="submission" date="2018-11" db="EMBL/GenBank/DDBJ databases">
        <authorList>
            <consortium name="Genoscope - CEA"/>
            <person name="William W."/>
        </authorList>
    </citation>
    <scope>NUCLEOTIDE SEQUENCE</scope>
</reference>
<dbReference type="EMBL" id="LS974625">
    <property type="protein sequence ID" value="CAG7862197.1"/>
    <property type="molecule type" value="Genomic_DNA"/>
</dbReference>
<name>A0A3P5Y9I6_BRACM</name>
<protein>
    <submittedName>
        <fullName evidence="1">Uncharacterized protein</fullName>
    </submittedName>
</protein>
<evidence type="ECO:0000313" key="2">
    <source>
        <dbReference type="EMBL" id="VDC60444.1"/>
    </source>
</evidence>
<feature type="non-terminal residue" evidence="2">
    <location>
        <position position="160"/>
    </location>
</feature>
<dbReference type="Proteomes" id="UP000694005">
    <property type="component" value="Chromosome A09"/>
</dbReference>
<gene>
    <name evidence="2" type="ORF">BRAA09T38055Z</name>
    <name evidence="1" type="ORF">BRAPAZ1V2_A09P26640.2</name>
</gene>
<sequence length="160" mass="18038">MIFQKIITEFCIISGDFTSITLDLLSEKLNLCFSSAVVNRHYEFSMADMLHTAIRAMSLEEEEPLTLPDHPSFRAVNENETSLLGRLLNPDCQSMARMMDYATMFTLASEIGKVEEIAYDLKVSQTKDYIWALITFNVDKPAKATRKLNVPSGGALTIEF</sequence>
<organism evidence="2">
    <name type="scientific">Brassica campestris</name>
    <name type="common">Field mustard</name>
    <dbReference type="NCBI Taxonomy" id="3711"/>
    <lineage>
        <taxon>Eukaryota</taxon>
        <taxon>Viridiplantae</taxon>
        <taxon>Streptophyta</taxon>
        <taxon>Embryophyta</taxon>
        <taxon>Tracheophyta</taxon>
        <taxon>Spermatophyta</taxon>
        <taxon>Magnoliopsida</taxon>
        <taxon>eudicotyledons</taxon>
        <taxon>Gunneridae</taxon>
        <taxon>Pentapetalae</taxon>
        <taxon>rosids</taxon>
        <taxon>malvids</taxon>
        <taxon>Brassicales</taxon>
        <taxon>Brassicaceae</taxon>
        <taxon>Brassiceae</taxon>
        <taxon>Brassica</taxon>
    </lineage>
</organism>
<dbReference type="EMBL" id="LR031568">
    <property type="protein sequence ID" value="VDC60444.1"/>
    <property type="molecule type" value="Genomic_DNA"/>
</dbReference>
<dbReference type="Gramene" id="A09p26640.2_BraZ1">
    <property type="protein sequence ID" value="A09p26640.2_BraZ1.CDS"/>
    <property type="gene ID" value="A09g26640.2_BraZ1"/>
</dbReference>
<evidence type="ECO:0000313" key="1">
    <source>
        <dbReference type="EMBL" id="CAG7862197.1"/>
    </source>
</evidence>